<organism evidence="1 2">
    <name type="scientific">Tichowtungia aerotolerans</name>
    <dbReference type="NCBI Taxonomy" id="2697043"/>
    <lineage>
        <taxon>Bacteria</taxon>
        <taxon>Pseudomonadati</taxon>
        <taxon>Kiritimatiellota</taxon>
        <taxon>Tichowtungiia</taxon>
        <taxon>Tichowtungiales</taxon>
        <taxon>Tichowtungiaceae</taxon>
        <taxon>Tichowtungia</taxon>
    </lineage>
</organism>
<protein>
    <recommendedName>
        <fullName evidence="3">Transposase</fullName>
    </recommendedName>
</protein>
<sequence length="37" mass="4349">MWSPGYFVSSVGVDEAIIKRYVEYRGRKDSGRLRQEL</sequence>
<evidence type="ECO:0000313" key="2">
    <source>
        <dbReference type="Proteomes" id="UP000464954"/>
    </source>
</evidence>
<reference evidence="1 2" key="1">
    <citation type="submission" date="2020-01" db="EMBL/GenBank/DDBJ databases">
        <title>Ponticoccus aerotolerans gen. nov., sp. nov., an anaerobic bacterium and proposal of Ponticoccusceae fam. nov., Ponticoccusles ord. nov. and Ponticoccuse classis nov. in the phylum Kiritimatiellaeota.</title>
        <authorList>
            <person name="Zhou L.Y."/>
            <person name="Du Z.J."/>
        </authorList>
    </citation>
    <scope>NUCLEOTIDE SEQUENCE [LARGE SCALE GENOMIC DNA]</scope>
    <source>
        <strain evidence="1 2">S-5007</strain>
    </source>
</reference>
<evidence type="ECO:0008006" key="3">
    <source>
        <dbReference type="Google" id="ProtNLM"/>
    </source>
</evidence>
<evidence type="ECO:0000313" key="1">
    <source>
        <dbReference type="EMBL" id="QHI70441.1"/>
    </source>
</evidence>
<dbReference type="EMBL" id="CP047593">
    <property type="protein sequence ID" value="QHI70441.1"/>
    <property type="molecule type" value="Genomic_DNA"/>
</dbReference>
<accession>A0A6P1M973</accession>
<dbReference type="KEGG" id="taer:GT409_13670"/>
<name>A0A6P1M973_9BACT</name>
<dbReference type="Proteomes" id="UP000464954">
    <property type="component" value="Chromosome"/>
</dbReference>
<keyword evidence="2" id="KW-1185">Reference proteome</keyword>
<gene>
    <name evidence="1" type="ORF">GT409_13670</name>
</gene>
<proteinExistence type="predicted"/>
<dbReference type="AlphaFoldDB" id="A0A6P1M973"/>